<dbReference type="PANTHER" id="PTHR47968:SF75">
    <property type="entry name" value="CENTROMERE-ASSOCIATED PROTEIN E"/>
    <property type="match status" value="1"/>
</dbReference>
<evidence type="ECO:0000256" key="2">
    <source>
        <dbReference type="ARBA" id="ARBA00022840"/>
    </source>
</evidence>
<feature type="domain" description="Kinesin motor" evidence="9">
    <location>
        <begin position="14"/>
        <end position="376"/>
    </location>
</feature>
<evidence type="ECO:0000256" key="3">
    <source>
        <dbReference type="ARBA" id="ARBA00023054"/>
    </source>
</evidence>
<dbReference type="OrthoDB" id="3176171at2759"/>
<dbReference type="EMBL" id="DF836556">
    <property type="protein sequence ID" value="GAN09436.1"/>
    <property type="molecule type" value="Genomic_DNA"/>
</dbReference>
<dbReference type="GO" id="GO:0005874">
    <property type="term" value="C:microtubule"/>
    <property type="evidence" value="ECO:0007669"/>
    <property type="project" value="UniProtKB-KW"/>
</dbReference>
<dbReference type="Pfam" id="PF00225">
    <property type="entry name" value="Kinesin"/>
    <property type="match status" value="1"/>
</dbReference>
<evidence type="ECO:0000313" key="10">
    <source>
        <dbReference type="EMBL" id="GAN09436.1"/>
    </source>
</evidence>
<gene>
    <name evidence="10" type="ORF">MAM1_0267d08963</name>
</gene>
<feature type="compositionally biased region" description="Polar residues" evidence="8">
    <location>
        <begin position="578"/>
        <end position="596"/>
    </location>
</feature>
<dbReference type="InterPro" id="IPR027640">
    <property type="entry name" value="Kinesin-like_fam"/>
</dbReference>
<evidence type="ECO:0000256" key="6">
    <source>
        <dbReference type="RuleBase" id="RU000394"/>
    </source>
</evidence>
<sequence>MAPIKSSSKRHGENVQVTVRCRPPNQNEYGSCWDVQPSKIVSTDHRLKKQHEFQFDHVLYGSDNEILYAKSISNLINQAMEGYNGTSAIVTTVFAYGQTASGKTFVSNLTCHTMFSLLKWPVIVDHGNEIEPGVIPRSVDNVFDFIKKACRLEFLLRVSYLEIYNETIKDLLNPSNDNLKIHQDKIRGVYVTPLTEEVVTSPEDVLRIIERGEANRHISSTDYNLHSSRSHTLFQMVIESRERSSTSTSLASHRRTLTSTGYGHHAARSKEVVRISQLNLIDLAGSEKAASDQDRRKEGSYINKSLLTLGTVISKLTDSNAGKSPSHIPYRDSKLTRILQTALSGLAKVAVICTISPSNLEESLNTLKFASRVKRITTHAKNDEVMDDKALLQKYRTEIVELKSKLQSTAELLQKEKESALIAERRDHDQQMKLMRNTRNAMKERIDHLTRLILTSSSVVNNDLASATATLQQQLHDIQNGLPSPPADSERKHSNASGLASTGGGSGSTRQQQETVELRKLLLKATRESNEKDQRILALEEQLGQQTAINAQLETELSVTKAELELTKQLQAKEGGNENKSLPPSVSQRKQQLVWR</sequence>
<keyword evidence="11" id="KW-1185">Reference proteome</keyword>
<dbReference type="SMART" id="SM00129">
    <property type="entry name" value="KISc"/>
    <property type="match status" value="1"/>
</dbReference>
<dbReference type="InterPro" id="IPR027417">
    <property type="entry name" value="P-loop_NTPase"/>
</dbReference>
<evidence type="ECO:0000256" key="5">
    <source>
        <dbReference type="PROSITE-ProRule" id="PRU00283"/>
    </source>
</evidence>
<dbReference type="PRINTS" id="PR00380">
    <property type="entry name" value="KINESINHEAVY"/>
</dbReference>
<dbReference type="InterPro" id="IPR019821">
    <property type="entry name" value="Kinesin_motor_CS"/>
</dbReference>
<dbReference type="InterPro" id="IPR001752">
    <property type="entry name" value="Kinesin_motor_dom"/>
</dbReference>
<dbReference type="Proteomes" id="UP000053815">
    <property type="component" value="Unassembled WGS sequence"/>
</dbReference>
<accession>A0A0C9MFD7</accession>
<protein>
    <recommendedName>
        <fullName evidence="6">Kinesin-like protein</fullName>
    </recommendedName>
</protein>
<dbReference type="STRING" id="91626.A0A0C9MFD7"/>
<feature type="region of interest" description="Disordered" evidence="8">
    <location>
        <begin position="478"/>
        <end position="513"/>
    </location>
</feature>
<keyword evidence="6" id="KW-0493">Microtubule</keyword>
<feature type="coiled-coil region" evidence="7">
    <location>
        <begin position="522"/>
        <end position="570"/>
    </location>
</feature>
<dbReference type="PROSITE" id="PS50067">
    <property type="entry name" value="KINESIN_MOTOR_2"/>
    <property type="match status" value="1"/>
</dbReference>
<dbReference type="PANTHER" id="PTHR47968">
    <property type="entry name" value="CENTROMERE PROTEIN E"/>
    <property type="match status" value="1"/>
</dbReference>
<dbReference type="InterPro" id="IPR036961">
    <property type="entry name" value="Kinesin_motor_dom_sf"/>
</dbReference>
<evidence type="ECO:0000256" key="8">
    <source>
        <dbReference type="SAM" id="MobiDB-lite"/>
    </source>
</evidence>
<keyword evidence="3 7" id="KW-0175">Coiled coil</keyword>
<dbReference type="GO" id="GO:0003777">
    <property type="term" value="F:microtubule motor activity"/>
    <property type="evidence" value="ECO:0007669"/>
    <property type="project" value="InterPro"/>
</dbReference>
<dbReference type="GO" id="GO:0005524">
    <property type="term" value="F:ATP binding"/>
    <property type="evidence" value="ECO:0007669"/>
    <property type="project" value="UniProtKB-UniRule"/>
</dbReference>
<dbReference type="SUPFAM" id="SSF52540">
    <property type="entry name" value="P-loop containing nucleoside triphosphate hydrolases"/>
    <property type="match status" value="1"/>
</dbReference>
<dbReference type="Gene3D" id="3.40.850.10">
    <property type="entry name" value="Kinesin motor domain"/>
    <property type="match status" value="1"/>
</dbReference>
<dbReference type="GO" id="GO:0007018">
    <property type="term" value="P:microtubule-based movement"/>
    <property type="evidence" value="ECO:0007669"/>
    <property type="project" value="InterPro"/>
</dbReference>
<evidence type="ECO:0000256" key="7">
    <source>
        <dbReference type="SAM" id="Coils"/>
    </source>
</evidence>
<dbReference type="GO" id="GO:0008017">
    <property type="term" value="F:microtubule binding"/>
    <property type="evidence" value="ECO:0007669"/>
    <property type="project" value="InterPro"/>
</dbReference>
<feature type="coiled-coil region" evidence="7">
    <location>
        <begin position="392"/>
        <end position="419"/>
    </location>
</feature>
<name>A0A0C9MFD7_9FUNG</name>
<keyword evidence="4 5" id="KW-0505">Motor protein</keyword>
<evidence type="ECO:0000256" key="1">
    <source>
        <dbReference type="ARBA" id="ARBA00022741"/>
    </source>
</evidence>
<organism evidence="10">
    <name type="scientific">Mucor ambiguus</name>
    <dbReference type="NCBI Taxonomy" id="91626"/>
    <lineage>
        <taxon>Eukaryota</taxon>
        <taxon>Fungi</taxon>
        <taxon>Fungi incertae sedis</taxon>
        <taxon>Mucoromycota</taxon>
        <taxon>Mucoromycotina</taxon>
        <taxon>Mucoromycetes</taxon>
        <taxon>Mucorales</taxon>
        <taxon>Mucorineae</taxon>
        <taxon>Mucoraceae</taxon>
        <taxon>Mucor</taxon>
    </lineage>
</organism>
<comment type="similarity">
    <text evidence="5 6">Belongs to the TRAFAC class myosin-kinesin ATPase superfamily. Kinesin family.</text>
</comment>
<feature type="region of interest" description="Disordered" evidence="8">
    <location>
        <begin position="572"/>
        <end position="596"/>
    </location>
</feature>
<evidence type="ECO:0000256" key="4">
    <source>
        <dbReference type="ARBA" id="ARBA00023175"/>
    </source>
</evidence>
<evidence type="ECO:0000259" key="9">
    <source>
        <dbReference type="PROSITE" id="PS50067"/>
    </source>
</evidence>
<feature type="binding site" evidence="5">
    <location>
        <begin position="97"/>
        <end position="104"/>
    </location>
    <ligand>
        <name>ATP</name>
        <dbReference type="ChEBI" id="CHEBI:30616"/>
    </ligand>
</feature>
<evidence type="ECO:0000313" key="11">
    <source>
        <dbReference type="Proteomes" id="UP000053815"/>
    </source>
</evidence>
<proteinExistence type="inferred from homology"/>
<reference evidence="10" key="1">
    <citation type="submission" date="2014-09" db="EMBL/GenBank/DDBJ databases">
        <title>Draft genome sequence of an oleaginous Mucoromycotina fungus Mucor ambiguus NBRC6742.</title>
        <authorList>
            <person name="Takeda I."/>
            <person name="Yamane N."/>
            <person name="Morita T."/>
            <person name="Tamano K."/>
            <person name="Machida M."/>
            <person name="Baker S."/>
            <person name="Koike H."/>
        </authorList>
    </citation>
    <scope>NUCLEOTIDE SEQUENCE</scope>
    <source>
        <strain evidence="10">NBRC 6742</strain>
    </source>
</reference>
<keyword evidence="2 5" id="KW-0067">ATP-binding</keyword>
<keyword evidence="1 5" id="KW-0547">Nucleotide-binding</keyword>
<dbReference type="AlphaFoldDB" id="A0A0C9MFD7"/>
<dbReference type="PROSITE" id="PS00411">
    <property type="entry name" value="KINESIN_MOTOR_1"/>
    <property type="match status" value="1"/>
</dbReference>